<dbReference type="EMBL" id="LECT01000017">
    <property type="protein sequence ID" value="KLU05589.1"/>
    <property type="molecule type" value="Genomic_DNA"/>
</dbReference>
<dbReference type="Proteomes" id="UP000036367">
    <property type="component" value="Unassembled WGS sequence"/>
</dbReference>
<organism evidence="1 2">
    <name type="scientific">Rhodopirellula islandica</name>
    <dbReference type="NCBI Taxonomy" id="595434"/>
    <lineage>
        <taxon>Bacteria</taxon>
        <taxon>Pseudomonadati</taxon>
        <taxon>Planctomycetota</taxon>
        <taxon>Planctomycetia</taxon>
        <taxon>Pirellulales</taxon>
        <taxon>Pirellulaceae</taxon>
        <taxon>Rhodopirellula</taxon>
    </lineage>
</organism>
<protein>
    <submittedName>
        <fullName evidence="1">Uncharacterized protein</fullName>
    </submittedName>
</protein>
<accession>A0A0J1EJ81</accession>
<evidence type="ECO:0000313" key="1">
    <source>
        <dbReference type="EMBL" id="KLU05589.1"/>
    </source>
</evidence>
<dbReference type="PATRIC" id="fig|595434.4.peg.2121"/>
<dbReference type="AlphaFoldDB" id="A0A0J1EJ81"/>
<comment type="caution">
    <text evidence="1">The sequence shown here is derived from an EMBL/GenBank/DDBJ whole genome shotgun (WGS) entry which is preliminary data.</text>
</comment>
<keyword evidence="2" id="KW-1185">Reference proteome</keyword>
<reference evidence="1" key="1">
    <citation type="submission" date="2015-05" db="EMBL/GenBank/DDBJ databases">
        <title>Permanent draft genome of Rhodopirellula islandicus K833.</title>
        <authorList>
            <person name="Kizina J."/>
            <person name="Richter M."/>
            <person name="Glockner F.O."/>
            <person name="Harder J."/>
        </authorList>
    </citation>
    <scope>NUCLEOTIDE SEQUENCE [LARGE SCALE GENOMIC DNA]</scope>
    <source>
        <strain evidence="1">K833</strain>
    </source>
</reference>
<proteinExistence type="predicted"/>
<name>A0A0J1EJ81_RHOIS</name>
<evidence type="ECO:0000313" key="2">
    <source>
        <dbReference type="Proteomes" id="UP000036367"/>
    </source>
</evidence>
<sequence>MCWWAQFRANGLSDRIVVTASFWRVLLGRRSSLMMDHPCFHGRVIRLILSLPLFSTVYLLHRPSIGCCT</sequence>
<dbReference type="STRING" id="595434.RISK_002221"/>
<gene>
    <name evidence="1" type="ORF">RISK_002221</name>
</gene>